<evidence type="ECO:0000313" key="2">
    <source>
        <dbReference type="EMBL" id="GGF98888.1"/>
    </source>
</evidence>
<comment type="caution">
    <text evidence="2">The sequence shown here is derived from an EMBL/GenBank/DDBJ whole genome shotgun (WGS) entry which is preliminary data.</text>
</comment>
<proteinExistence type="predicted"/>
<keyword evidence="1" id="KW-1277">Toxin-antitoxin system</keyword>
<dbReference type="RefSeq" id="WP_188365622.1">
    <property type="nucleotide sequence ID" value="NZ_BAABJF010000010.1"/>
</dbReference>
<dbReference type="Proteomes" id="UP000605253">
    <property type="component" value="Unassembled WGS sequence"/>
</dbReference>
<sequence length="111" mass="13045">MQTWRLTPQAEKSLVEIAAWTIKHFGQAQALKNRDELISCINRLANNDPPHGKECNELMSDKSQAKGLLYFHQGSHYIIFRRTKKQLEVLEFFHQRMNITAHLEELARTKR</sequence>
<dbReference type="Gene3D" id="3.30.2310.20">
    <property type="entry name" value="RelE-like"/>
    <property type="match status" value="1"/>
</dbReference>
<dbReference type="InterPro" id="IPR035093">
    <property type="entry name" value="RelE/ParE_toxin_dom_sf"/>
</dbReference>
<organism evidence="2 3">
    <name type="scientific">Marinicella pacifica</name>
    <dbReference type="NCBI Taxonomy" id="1171543"/>
    <lineage>
        <taxon>Bacteria</taxon>
        <taxon>Pseudomonadati</taxon>
        <taxon>Pseudomonadota</taxon>
        <taxon>Gammaproteobacteria</taxon>
        <taxon>Lysobacterales</taxon>
        <taxon>Marinicellaceae</taxon>
        <taxon>Marinicella</taxon>
    </lineage>
</organism>
<evidence type="ECO:0008006" key="4">
    <source>
        <dbReference type="Google" id="ProtNLM"/>
    </source>
</evidence>
<evidence type="ECO:0000313" key="3">
    <source>
        <dbReference type="Proteomes" id="UP000605253"/>
    </source>
</evidence>
<reference evidence="2" key="1">
    <citation type="journal article" date="2014" name="Int. J. Syst. Evol. Microbiol.">
        <title>Complete genome sequence of Corynebacterium casei LMG S-19264T (=DSM 44701T), isolated from a smear-ripened cheese.</title>
        <authorList>
            <consortium name="US DOE Joint Genome Institute (JGI-PGF)"/>
            <person name="Walter F."/>
            <person name="Albersmeier A."/>
            <person name="Kalinowski J."/>
            <person name="Ruckert C."/>
        </authorList>
    </citation>
    <scope>NUCLEOTIDE SEQUENCE</scope>
    <source>
        <strain evidence="2">CGMCC 1.12181</strain>
    </source>
</reference>
<name>A0A917FS60_9GAMM</name>
<evidence type="ECO:0000256" key="1">
    <source>
        <dbReference type="ARBA" id="ARBA00022649"/>
    </source>
</evidence>
<dbReference type="EMBL" id="BMEO01000009">
    <property type="protein sequence ID" value="GGF98888.1"/>
    <property type="molecule type" value="Genomic_DNA"/>
</dbReference>
<reference evidence="2" key="2">
    <citation type="submission" date="2020-09" db="EMBL/GenBank/DDBJ databases">
        <authorList>
            <person name="Sun Q."/>
            <person name="Zhou Y."/>
        </authorList>
    </citation>
    <scope>NUCLEOTIDE SEQUENCE</scope>
    <source>
        <strain evidence="2">CGMCC 1.12181</strain>
    </source>
</reference>
<gene>
    <name evidence="2" type="ORF">GCM10011365_20220</name>
</gene>
<keyword evidence="3" id="KW-1185">Reference proteome</keyword>
<dbReference type="AlphaFoldDB" id="A0A917FS60"/>
<dbReference type="Pfam" id="PF05016">
    <property type="entry name" value="ParE_toxin"/>
    <property type="match status" value="1"/>
</dbReference>
<dbReference type="InterPro" id="IPR007712">
    <property type="entry name" value="RelE/ParE_toxin"/>
</dbReference>
<protein>
    <recommendedName>
        <fullName evidence="4">Plasmid stabilization system protein ParE</fullName>
    </recommendedName>
</protein>
<accession>A0A917FS60</accession>